<name>A0A7U9KST6_9ACTN</name>
<keyword evidence="1" id="KW-0805">Transcription regulation</keyword>
<evidence type="ECO:0000313" key="5">
    <source>
        <dbReference type="EMBL" id="GCD34111.1"/>
    </source>
</evidence>
<dbReference type="InterPro" id="IPR050397">
    <property type="entry name" value="Env_Response_Regulators"/>
</dbReference>
<dbReference type="RefSeq" id="WP_125044440.1">
    <property type="nucleotide sequence ID" value="NZ_BHZC01000001.1"/>
</dbReference>
<dbReference type="Gene3D" id="1.10.10.10">
    <property type="entry name" value="Winged helix-like DNA-binding domain superfamily/Winged helix DNA-binding domain"/>
    <property type="match status" value="1"/>
</dbReference>
<dbReference type="CDD" id="cd00038">
    <property type="entry name" value="CAP_ED"/>
    <property type="match status" value="1"/>
</dbReference>
<comment type="caution">
    <text evidence="5">The sequence shown here is derived from an EMBL/GenBank/DDBJ whole genome shotgun (WGS) entry which is preliminary data.</text>
</comment>
<dbReference type="OrthoDB" id="41390at2"/>
<evidence type="ECO:0000313" key="6">
    <source>
        <dbReference type="Proteomes" id="UP000287830"/>
    </source>
</evidence>
<dbReference type="InterPro" id="IPR036388">
    <property type="entry name" value="WH-like_DNA-bd_sf"/>
</dbReference>
<keyword evidence="2" id="KW-0238">DNA-binding</keyword>
<reference evidence="5 6" key="1">
    <citation type="submission" date="2018-11" db="EMBL/GenBank/DDBJ databases">
        <title>Whole genome sequence of Streptomyces chrestomyceticus NBRC 13444(T).</title>
        <authorList>
            <person name="Komaki H."/>
            <person name="Tamura T."/>
        </authorList>
    </citation>
    <scope>NUCLEOTIDE SEQUENCE [LARGE SCALE GENOMIC DNA]</scope>
    <source>
        <strain evidence="5 6">NBRC 13444</strain>
    </source>
</reference>
<protein>
    <submittedName>
        <fullName evidence="5">Crp/Fnr family transcriptional regulator</fullName>
    </submittedName>
</protein>
<dbReference type="PROSITE" id="PS50042">
    <property type="entry name" value="CNMP_BINDING_3"/>
    <property type="match status" value="1"/>
</dbReference>
<dbReference type="GO" id="GO:0003700">
    <property type="term" value="F:DNA-binding transcription factor activity"/>
    <property type="evidence" value="ECO:0007669"/>
    <property type="project" value="TreeGrafter"/>
</dbReference>
<dbReference type="SUPFAM" id="SSF46785">
    <property type="entry name" value="Winged helix' DNA-binding domain"/>
    <property type="match status" value="1"/>
</dbReference>
<keyword evidence="3" id="KW-0804">Transcription</keyword>
<dbReference type="GO" id="GO:0005829">
    <property type="term" value="C:cytosol"/>
    <property type="evidence" value="ECO:0007669"/>
    <property type="project" value="TreeGrafter"/>
</dbReference>
<dbReference type="EMBL" id="BHZC01000001">
    <property type="protein sequence ID" value="GCD34111.1"/>
    <property type="molecule type" value="Genomic_DNA"/>
</dbReference>
<proteinExistence type="predicted"/>
<dbReference type="AlphaFoldDB" id="A0A7U9KST6"/>
<dbReference type="InterPro" id="IPR000595">
    <property type="entry name" value="cNMP-bd_dom"/>
</dbReference>
<organism evidence="5 6">
    <name type="scientific">Streptomyces chrestomyceticus JCM 4735</name>
    <dbReference type="NCBI Taxonomy" id="1306181"/>
    <lineage>
        <taxon>Bacteria</taxon>
        <taxon>Bacillati</taxon>
        <taxon>Actinomycetota</taxon>
        <taxon>Actinomycetes</taxon>
        <taxon>Kitasatosporales</taxon>
        <taxon>Streptomycetaceae</taxon>
        <taxon>Streptomyces</taxon>
    </lineage>
</organism>
<dbReference type="GeneID" id="95620841"/>
<dbReference type="GO" id="GO:0003677">
    <property type="term" value="F:DNA binding"/>
    <property type="evidence" value="ECO:0007669"/>
    <property type="project" value="UniProtKB-KW"/>
</dbReference>
<evidence type="ECO:0000256" key="1">
    <source>
        <dbReference type="ARBA" id="ARBA00023015"/>
    </source>
</evidence>
<evidence type="ECO:0000256" key="2">
    <source>
        <dbReference type="ARBA" id="ARBA00023125"/>
    </source>
</evidence>
<feature type="domain" description="Cyclic nucleotide-binding" evidence="4">
    <location>
        <begin position="11"/>
        <end position="114"/>
    </location>
</feature>
<gene>
    <name evidence="5" type="primary">fnr_1</name>
    <name evidence="5" type="ORF">OEIGOIKO_01836</name>
</gene>
<dbReference type="InterPro" id="IPR014710">
    <property type="entry name" value="RmlC-like_jellyroll"/>
</dbReference>
<dbReference type="Pfam" id="PF13545">
    <property type="entry name" value="HTH_Crp_2"/>
    <property type="match status" value="1"/>
</dbReference>
<accession>A0A7U9KST6</accession>
<dbReference type="PANTHER" id="PTHR24567">
    <property type="entry name" value="CRP FAMILY TRANSCRIPTIONAL REGULATORY PROTEIN"/>
    <property type="match status" value="1"/>
</dbReference>
<dbReference type="InterPro" id="IPR012318">
    <property type="entry name" value="HTH_CRP"/>
</dbReference>
<dbReference type="PANTHER" id="PTHR24567:SF74">
    <property type="entry name" value="HTH-TYPE TRANSCRIPTIONAL REGULATOR ARCR"/>
    <property type="match status" value="1"/>
</dbReference>
<dbReference type="Gene3D" id="2.60.120.10">
    <property type="entry name" value="Jelly Rolls"/>
    <property type="match status" value="1"/>
</dbReference>
<dbReference type="Proteomes" id="UP000287830">
    <property type="component" value="Unassembled WGS sequence"/>
</dbReference>
<dbReference type="SUPFAM" id="SSF51206">
    <property type="entry name" value="cAMP-binding domain-like"/>
    <property type="match status" value="1"/>
</dbReference>
<dbReference type="Pfam" id="PF00027">
    <property type="entry name" value="cNMP_binding"/>
    <property type="match status" value="1"/>
</dbReference>
<evidence type="ECO:0000259" key="4">
    <source>
        <dbReference type="PROSITE" id="PS50042"/>
    </source>
</evidence>
<dbReference type="InterPro" id="IPR036390">
    <property type="entry name" value="WH_DNA-bd_sf"/>
</dbReference>
<dbReference type="InterPro" id="IPR018490">
    <property type="entry name" value="cNMP-bd_dom_sf"/>
</dbReference>
<evidence type="ECO:0000256" key="3">
    <source>
        <dbReference type="ARBA" id="ARBA00023163"/>
    </source>
</evidence>
<sequence>MSEDSSLLVSPFRALVSQAEWEGLACHRPHTYLTGEALLKQGSAGTHVLALVDGLVKVVRRGHDGRKWLLAFRGPGEILGEMALQSGGERLADVWAMRKCRASVVFASEFQSFVREHQLADSLARMAANRLKEQTEDREGAVHERLAVALLRLVEVSGGQRSFSLTREDLAQHIDVGRKAVSKALGRLGPERVEAGKSRIDVISVEGLRQVVAGRVGT</sequence>
<dbReference type="SMART" id="SM00100">
    <property type="entry name" value="cNMP"/>
    <property type="match status" value="1"/>
</dbReference>